<gene>
    <name evidence="2" type="ORF">J2Z37_000633</name>
</gene>
<keyword evidence="3" id="KW-1185">Reference proteome</keyword>
<evidence type="ECO:0000256" key="1">
    <source>
        <dbReference type="SAM" id="Phobius"/>
    </source>
</evidence>
<evidence type="ECO:0000313" key="3">
    <source>
        <dbReference type="Proteomes" id="UP001519343"/>
    </source>
</evidence>
<accession>A0ABS4GK69</accession>
<feature type="transmembrane region" description="Helical" evidence="1">
    <location>
        <begin position="41"/>
        <end position="63"/>
    </location>
</feature>
<comment type="caution">
    <text evidence="2">The sequence shown here is derived from an EMBL/GenBank/DDBJ whole genome shotgun (WGS) entry which is preliminary data.</text>
</comment>
<keyword evidence="1" id="KW-0812">Transmembrane</keyword>
<proteinExistence type="predicted"/>
<feature type="transmembrane region" description="Helical" evidence="1">
    <location>
        <begin position="109"/>
        <end position="130"/>
    </location>
</feature>
<protein>
    <submittedName>
        <fullName evidence="2">F0F1-type ATP synthase assembly protein I</fullName>
    </submittedName>
</protein>
<dbReference type="Pfam" id="PF11877">
    <property type="entry name" value="DUF3397"/>
    <property type="match status" value="1"/>
</dbReference>
<organism evidence="2 3">
    <name type="scientific">Ammoniphilus resinae</name>
    <dbReference type="NCBI Taxonomy" id="861532"/>
    <lineage>
        <taxon>Bacteria</taxon>
        <taxon>Bacillati</taxon>
        <taxon>Bacillota</taxon>
        <taxon>Bacilli</taxon>
        <taxon>Bacillales</taxon>
        <taxon>Paenibacillaceae</taxon>
        <taxon>Aneurinibacillus group</taxon>
        <taxon>Ammoniphilus</taxon>
    </lineage>
</organism>
<feature type="transmembrane region" description="Helical" evidence="1">
    <location>
        <begin position="6"/>
        <end position="29"/>
    </location>
</feature>
<evidence type="ECO:0000313" key="2">
    <source>
        <dbReference type="EMBL" id="MBP1930646.1"/>
    </source>
</evidence>
<dbReference type="InterPro" id="IPR024515">
    <property type="entry name" value="DUF3397"/>
</dbReference>
<name>A0ABS4GK69_9BACL</name>
<dbReference type="RefSeq" id="WP_209808723.1">
    <property type="nucleotide sequence ID" value="NZ_JAGGKT010000001.1"/>
</dbReference>
<feature type="transmembrane region" description="Helical" evidence="1">
    <location>
        <begin position="69"/>
        <end position="89"/>
    </location>
</feature>
<sequence length="133" mass="15177">MEAIARILAGIMTVPIFVPFVVFILVYFYSGWKRKTKRDAVTMAVNITTFFLITAVIMMYGIIKEEGSASAFWWVLVFFLIIGGGLAFLQIKVRGQMDLPKILRASWRLAFVFFTLAYVVLLFSGVSYFLQHT</sequence>
<reference evidence="2 3" key="1">
    <citation type="submission" date="2021-03" db="EMBL/GenBank/DDBJ databases">
        <title>Genomic Encyclopedia of Type Strains, Phase IV (KMG-IV): sequencing the most valuable type-strain genomes for metagenomic binning, comparative biology and taxonomic classification.</title>
        <authorList>
            <person name="Goeker M."/>
        </authorList>
    </citation>
    <scope>NUCLEOTIDE SEQUENCE [LARGE SCALE GENOMIC DNA]</scope>
    <source>
        <strain evidence="2 3">DSM 24738</strain>
    </source>
</reference>
<dbReference type="Proteomes" id="UP001519343">
    <property type="component" value="Unassembled WGS sequence"/>
</dbReference>
<dbReference type="EMBL" id="JAGGKT010000001">
    <property type="protein sequence ID" value="MBP1930646.1"/>
    <property type="molecule type" value="Genomic_DNA"/>
</dbReference>
<keyword evidence="1" id="KW-0472">Membrane</keyword>
<keyword evidence="1" id="KW-1133">Transmembrane helix</keyword>